<keyword evidence="10 22" id="KW-1133">Transmembrane helix</keyword>
<dbReference type="GO" id="GO:0008360">
    <property type="term" value="P:regulation of cell shape"/>
    <property type="evidence" value="ECO:0007669"/>
    <property type="project" value="UniProtKB-KW"/>
</dbReference>
<evidence type="ECO:0000256" key="5">
    <source>
        <dbReference type="ARBA" id="ARBA00022676"/>
    </source>
</evidence>
<feature type="transmembrane region" description="Helical" evidence="22">
    <location>
        <begin position="69"/>
        <end position="90"/>
    </location>
</feature>
<dbReference type="EC" id="2.4.99.28" evidence="19"/>
<keyword evidence="24" id="KW-1185">Reference proteome</keyword>
<feature type="transmembrane region" description="Helical" evidence="22">
    <location>
        <begin position="187"/>
        <end position="204"/>
    </location>
</feature>
<dbReference type="GO" id="GO:0005886">
    <property type="term" value="C:plasma membrane"/>
    <property type="evidence" value="ECO:0007669"/>
    <property type="project" value="UniProtKB-SubCell"/>
</dbReference>
<evidence type="ECO:0000256" key="13">
    <source>
        <dbReference type="ARBA" id="ARBA00023316"/>
    </source>
</evidence>
<reference evidence="23 24" key="1">
    <citation type="submission" date="2014-01" db="EMBL/GenBank/DDBJ databases">
        <title>Actinotalea ferrariae CF5-4.</title>
        <authorList>
            <person name="Chen F."/>
            <person name="Li Y."/>
            <person name="Wang G."/>
        </authorList>
    </citation>
    <scope>NUCLEOTIDE SEQUENCE [LARGE SCALE GENOMIC DNA]</scope>
    <source>
        <strain evidence="23 24">CF5-4</strain>
    </source>
</reference>
<evidence type="ECO:0000256" key="16">
    <source>
        <dbReference type="ARBA" id="ARBA00038053"/>
    </source>
</evidence>
<dbReference type="InterPro" id="IPR018365">
    <property type="entry name" value="Cell_cycle_FtsW-rel_CS"/>
</dbReference>
<protein>
    <recommendedName>
        <fullName evidence="17">Probable peptidoglycan glycosyltransferase FtsW</fullName>
        <ecNumber evidence="19">2.4.99.28</ecNumber>
    </recommendedName>
    <alternativeName>
        <fullName evidence="18">Cell division protein FtsW</fullName>
    </alternativeName>
    <alternativeName>
        <fullName evidence="15">Cell wall polymerase</fullName>
    </alternativeName>
    <alternativeName>
        <fullName evidence="14">Peptidoglycan polymerase</fullName>
    </alternativeName>
</protein>
<keyword evidence="5" id="KW-0328">Glycosyltransferase</keyword>
<name>A0A021VNY4_9CELL</name>
<evidence type="ECO:0000256" key="2">
    <source>
        <dbReference type="ARBA" id="ARBA00004752"/>
    </source>
</evidence>
<gene>
    <name evidence="23" type="ORF">N866_04930</name>
</gene>
<dbReference type="Pfam" id="PF01098">
    <property type="entry name" value="FTSW_RODA_SPOVE"/>
    <property type="match status" value="1"/>
</dbReference>
<keyword evidence="4" id="KW-0132">Cell division</keyword>
<comment type="function">
    <text evidence="21">Peptidoglycan polymerase that is essential for cell division.</text>
</comment>
<dbReference type="GO" id="GO:0015648">
    <property type="term" value="F:lipid-linked peptidoglycan transporter activity"/>
    <property type="evidence" value="ECO:0007669"/>
    <property type="project" value="TreeGrafter"/>
</dbReference>
<evidence type="ECO:0000256" key="10">
    <source>
        <dbReference type="ARBA" id="ARBA00022989"/>
    </source>
</evidence>
<evidence type="ECO:0000256" key="7">
    <source>
        <dbReference type="ARBA" id="ARBA00022692"/>
    </source>
</evidence>
<dbReference type="GO" id="GO:0008955">
    <property type="term" value="F:peptidoglycan glycosyltransferase activity"/>
    <property type="evidence" value="ECO:0007669"/>
    <property type="project" value="UniProtKB-EC"/>
</dbReference>
<dbReference type="GO" id="GO:0071555">
    <property type="term" value="P:cell wall organization"/>
    <property type="evidence" value="ECO:0007669"/>
    <property type="project" value="UniProtKB-KW"/>
</dbReference>
<evidence type="ECO:0000256" key="8">
    <source>
        <dbReference type="ARBA" id="ARBA00022960"/>
    </source>
</evidence>
<evidence type="ECO:0000256" key="18">
    <source>
        <dbReference type="ARBA" id="ARBA00041418"/>
    </source>
</evidence>
<dbReference type="AlphaFoldDB" id="A0A021VNY4"/>
<feature type="transmembrane region" description="Helical" evidence="22">
    <location>
        <begin position="25"/>
        <end position="49"/>
    </location>
</feature>
<keyword evidence="6" id="KW-0808">Transferase</keyword>
<accession>A0A021VNY4</accession>
<feature type="transmembrane region" description="Helical" evidence="22">
    <location>
        <begin position="294"/>
        <end position="317"/>
    </location>
</feature>
<evidence type="ECO:0000256" key="11">
    <source>
        <dbReference type="ARBA" id="ARBA00023136"/>
    </source>
</evidence>
<evidence type="ECO:0000256" key="19">
    <source>
        <dbReference type="ARBA" id="ARBA00044770"/>
    </source>
</evidence>
<comment type="pathway">
    <text evidence="2">Cell wall biogenesis; peptidoglycan biosynthesis.</text>
</comment>
<feature type="transmembrane region" description="Helical" evidence="22">
    <location>
        <begin position="97"/>
        <end position="117"/>
    </location>
</feature>
<keyword evidence="9" id="KW-0573">Peptidoglycan synthesis</keyword>
<keyword evidence="3" id="KW-1003">Cell membrane</keyword>
<dbReference type="PANTHER" id="PTHR30474">
    <property type="entry name" value="CELL CYCLE PROTEIN"/>
    <property type="match status" value="1"/>
</dbReference>
<dbReference type="PANTHER" id="PTHR30474:SF2">
    <property type="entry name" value="PEPTIDOGLYCAN GLYCOSYLTRANSFERASE FTSW-RELATED"/>
    <property type="match status" value="1"/>
</dbReference>
<dbReference type="GO" id="GO:0009252">
    <property type="term" value="P:peptidoglycan biosynthetic process"/>
    <property type="evidence" value="ECO:0007669"/>
    <property type="project" value="UniProtKB-KW"/>
</dbReference>
<keyword evidence="13" id="KW-0961">Cell wall biogenesis/degradation</keyword>
<evidence type="ECO:0000256" key="3">
    <source>
        <dbReference type="ARBA" id="ARBA00022475"/>
    </source>
</evidence>
<dbReference type="GO" id="GO:0032153">
    <property type="term" value="C:cell division site"/>
    <property type="evidence" value="ECO:0007669"/>
    <property type="project" value="TreeGrafter"/>
</dbReference>
<dbReference type="NCBIfam" id="TIGR02614">
    <property type="entry name" value="ftsW"/>
    <property type="match status" value="1"/>
</dbReference>
<dbReference type="OrthoDB" id="9768187at2"/>
<evidence type="ECO:0000256" key="21">
    <source>
        <dbReference type="ARBA" id="ARBA00049966"/>
    </source>
</evidence>
<proteinExistence type="inferred from homology"/>
<organism evidence="23 24">
    <name type="scientific">Actinotalea ferrariae CF5-4</name>
    <dbReference type="NCBI Taxonomy" id="948458"/>
    <lineage>
        <taxon>Bacteria</taxon>
        <taxon>Bacillati</taxon>
        <taxon>Actinomycetota</taxon>
        <taxon>Actinomycetes</taxon>
        <taxon>Micrococcales</taxon>
        <taxon>Cellulomonadaceae</taxon>
        <taxon>Actinotalea</taxon>
    </lineage>
</organism>
<dbReference type="Proteomes" id="UP000019753">
    <property type="component" value="Unassembled WGS sequence"/>
</dbReference>
<dbReference type="GO" id="GO:0051301">
    <property type="term" value="P:cell division"/>
    <property type="evidence" value="ECO:0007669"/>
    <property type="project" value="UniProtKB-KW"/>
</dbReference>
<evidence type="ECO:0000256" key="14">
    <source>
        <dbReference type="ARBA" id="ARBA00032370"/>
    </source>
</evidence>
<evidence type="ECO:0000256" key="12">
    <source>
        <dbReference type="ARBA" id="ARBA00023306"/>
    </source>
</evidence>
<dbReference type="RefSeq" id="WP_034227107.1">
    <property type="nucleotide sequence ID" value="NZ_AXCW01000163.1"/>
</dbReference>
<dbReference type="EMBL" id="AXCW01000163">
    <property type="protein sequence ID" value="EYR62828.1"/>
    <property type="molecule type" value="Genomic_DNA"/>
</dbReference>
<evidence type="ECO:0000256" key="22">
    <source>
        <dbReference type="SAM" id="Phobius"/>
    </source>
</evidence>
<dbReference type="InterPro" id="IPR001182">
    <property type="entry name" value="FtsW/RodA"/>
</dbReference>
<comment type="similarity">
    <text evidence="16">Belongs to the SEDS family. FtsW subfamily.</text>
</comment>
<evidence type="ECO:0000256" key="15">
    <source>
        <dbReference type="ARBA" id="ARBA00033270"/>
    </source>
</evidence>
<dbReference type="PROSITE" id="PS00428">
    <property type="entry name" value="FTSW_RODA_SPOVE"/>
    <property type="match status" value="1"/>
</dbReference>
<comment type="catalytic activity">
    <reaction evidence="20">
        <text>[GlcNAc-(1-&gt;4)-Mur2Ac(oyl-L-Ala-gamma-D-Glu-L-Lys-D-Ala-D-Ala)](n)-di-trans,octa-cis-undecaprenyl diphosphate + beta-D-GlcNAc-(1-&gt;4)-Mur2Ac(oyl-L-Ala-gamma-D-Glu-L-Lys-D-Ala-D-Ala)-di-trans,octa-cis-undecaprenyl diphosphate = [GlcNAc-(1-&gt;4)-Mur2Ac(oyl-L-Ala-gamma-D-Glu-L-Lys-D-Ala-D-Ala)](n+1)-di-trans,octa-cis-undecaprenyl diphosphate + di-trans,octa-cis-undecaprenyl diphosphate + H(+)</text>
        <dbReference type="Rhea" id="RHEA:23708"/>
        <dbReference type="Rhea" id="RHEA-COMP:9602"/>
        <dbReference type="Rhea" id="RHEA-COMP:9603"/>
        <dbReference type="ChEBI" id="CHEBI:15378"/>
        <dbReference type="ChEBI" id="CHEBI:58405"/>
        <dbReference type="ChEBI" id="CHEBI:60033"/>
        <dbReference type="ChEBI" id="CHEBI:78435"/>
        <dbReference type="EC" id="2.4.99.28"/>
    </reaction>
</comment>
<keyword evidence="11 22" id="KW-0472">Membrane</keyword>
<evidence type="ECO:0000256" key="17">
    <source>
        <dbReference type="ARBA" id="ARBA00041185"/>
    </source>
</evidence>
<feature type="transmembrane region" description="Helical" evidence="22">
    <location>
        <begin position="164"/>
        <end position="181"/>
    </location>
</feature>
<evidence type="ECO:0000256" key="4">
    <source>
        <dbReference type="ARBA" id="ARBA00022618"/>
    </source>
</evidence>
<feature type="transmembrane region" description="Helical" evidence="22">
    <location>
        <begin position="329"/>
        <end position="354"/>
    </location>
</feature>
<comment type="caution">
    <text evidence="23">The sequence shown here is derived from an EMBL/GenBank/DDBJ whole genome shotgun (WGS) entry which is preliminary data.</text>
</comment>
<sequence>MAAAVGTHDVEAAPRRRRAGGAWDSAVTSYYLVAGATTLLLTIGLVMVLSSSSIDSLSATGGQSPYAIFVNHARFALVGVPLAVVASLLPVRFYRRIAWPALGLALTLQLLVIPFGYEVGGNRAWFRLGSFTAQPSEAAKLALAVWLAAVLATKRHLLHRWQHVVVPAVIGAGAVLALVLYGRDLGTAIVVLVLVAGALFVAGVPIRMLVLAGLVAAAGVAALAMTNDNRVGRITSFFSGDCDTQGACYQPFRGAIALASGGWTGVGLGESTEKWSYLPEAHNDFIFAIIGEELGLPGTLLVVALFGVLAVGVTRVVRRHTDPFVQVAAGAIGAWIIGQAVINMGVVVGLLPVIGVPLPLVSAGGSALVTTLLALGVLLAFARNEPGAAEALSARAVTVRRSLAVLSRRGARG</sequence>
<evidence type="ECO:0000313" key="23">
    <source>
        <dbReference type="EMBL" id="EYR62828.1"/>
    </source>
</evidence>
<feature type="transmembrane region" description="Helical" evidence="22">
    <location>
        <begin position="360"/>
        <end position="382"/>
    </location>
</feature>
<keyword evidence="8" id="KW-0133">Cell shape</keyword>
<dbReference type="InterPro" id="IPR013437">
    <property type="entry name" value="FtsW"/>
</dbReference>
<evidence type="ECO:0000256" key="20">
    <source>
        <dbReference type="ARBA" id="ARBA00049902"/>
    </source>
</evidence>
<evidence type="ECO:0000256" key="9">
    <source>
        <dbReference type="ARBA" id="ARBA00022984"/>
    </source>
</evidence>
<evidence type="ECO:0000313" key="24">
    <source>
        <dbReference type="Proteomes" id="UP000019753"/>
    </source>
</evidence>
<evidence type="ECO:0000256" key="1">
    <source>
        <dbReference type="ARBA" id="ARBA00004651"/>
    </source>
</evidence>
<evidence type="ECO:0000256" key="6">
    <source>
        <dbReference type="ARBA" id="ARBA00022679"/>
    </source>
</evidence>
<keyword evidence="12" id="KW-0131">Cell cycle</keyword>
<comment type="subcellular location">
    <subcellularLocation>
        <location evidence="1">Cell membrane</location>
        <topology evidence="1">Multi-pass membrane protein</topology>
    </subcellularLocation>
</comment>
<keyword evidence="7 22" id="KW-0812">Transmembrane</keyword>